<gene>
    <name evidence="3" type="primary">Ice1</name>
</gene>
<protein>
    <recommendedName>
        <fullName evidence="2">Little elongation complex subunit 1 C-terminal domain-containing protein</fullName>
    </recommendedName>
</protein>
<dbReference type="Proteomes" id="UP000694381">
    <property type="component" value="Unassembled WGS sequence"/>
</dbReference>
<accession>A0A8C6QIW7</accession>
<feature type="domain" description="Little elongation complex subunit 1 C-terminal" evidence="2">
    <location>
        <begin position="31"/>
        <end position="223"/>
    </location>
</feature>
<reference evidence="3" key="1">
    <citation type="submission" date="2025-08" db="UniProtKB">
        <authorList>
            <consortium name="Ensembl"/>
        </authorList>
    </citation>
    <scope>IDENTIFICATION</scope>
</reference>
<dbReference type="Pfam" id="PF25817">
    <property type="entry name" value="ICE1_C"/>
    <property type="match status" value="1"/>
</dbReference>
<feature type="compositionally biased region" description="Low complexity" evidence="1">
    <location>
        <begin position="279"/>
        <end position="306"/>
    </location>
</feature>
<organism evidence="3 4">
    <name type="scientific">Nannospalax galili</name>
    <name type="common">Northern Israeli blind subterranean mole rat</name>
    <name type="synonym">Spalax galili</name>
    <dbReference type="NCBI Taxonomy" id="1026970"/>
    <lineage>
        <taxon>Eukaryota</taxon>
        <taxon>Metazoa</taxon>
        <taxon>Chordata</taxon>
        <taxon>Craniata</taxon>
        <taxon>Vertebrata</taxon>
        <taxon>Euteleostomi</taxon>
        <taxon>Mammalia</taxon>
        <taxon>Eutheria</taxon>
        <taxon>Euarchontoglires</taxon>
        <taxon>Glires</taxon>
        <taxon>Rodentia</taxon>
        <taxon>Myomorpha</taxon>
        <taxon>Muroidea</taxon>
        <taxon>Spalacidae</taxon>
        <taxon>Spalacinae</taxon>
        <taxon>Nannospalax</taxon>
    </lineage>
</organism>
<reference evidence="3" key="2">
    <citation type="submission" date="2025-09" db="UniProtKB">
        <authorList>
            <consortium name="Ensembl"/>
        </authorList>
    </citation>
    <scope>IDENTIFICATION</scope>
</reference>
<dbReference type="AlphaFoldDB" id="A0A8C6QIW7"/>
<dbReference type="InterPro" id="IPR057881">
    <property type="entry name" value="ICE1_C"/>
</dbReference>
<name>A0A8C6QIW7_NANGA</name>
<sequence>MWHEVFLSQSVIGKAMQLVARQRARGEVLSCLRAFLGWEKSAPVDVGIMVSKLLLTIQLCPKTEFQSSEEFGEDLSSNTWEYIFAIDLLCCHQRWIWTHDNIISKELWPVMDKWIKYRKGHANIAYTPDVIVASILRLIGRLGQLGLKEGFPSAVKNISSVIGMFIQHAQDEEIPWGVQLAAVYALCDLSPSNPAETSKILEAWRSKASSSVPSAVIRCLDEVGSLNAEASAGFPTAGASAGSPTAGASAGSPTAGASADFPTAGPSAGFPTAGASTDSLTAGASAGSPTTAASASSLTAQGSAGSPGVESSAP</sequence>
<dbReference type="GeneTree" id="ENSGT00950000183199"/>
<evidence type="ECO:0000313" key="4">
    <source>
        <dbReference type="Proteomes" id="UP000694381"/>
    </source>
</evidence>
<feature type="region of interest" description="Disordered" evidence="1">
    <location>
        <begin position="235"/>
        <end position="314"/>
    </location>
</feature>
<dbReference type="Ensembl" id="ENSNGAT00000005923.1">
    <property type="protein sequence ID" value="ENSNGAP00000003880.1"/>
    <property type="gene ID" value="ENSNGAG00000004793.1"/>
</dbReference>
<feature type="compositionally biased region" description="Low complexity" evidence="1">
    <location>
        <begin position="235"/>
        <end position="259"/>
    </location>
</feature>
<dbReference type="PANTHER" id="PTHR11852:SF4">
    <property type="entry name" value="LITTLE ELONGATION COMPLEX SUBUNIT 1"/>
    <property type="match status" value="1"/>
</dbReference>
<evidence type="ECO:0000313" key="3">
    <source>
        <dbReference type="Ensembl" id="ENSNGAP00000003880.1"/>
    </source>
</evidence>
<proteinExistence type="predicted"/>
<evidence type="ECO:0000256" key="1">
    <source>
        <dbReference type="SAM" id="MobiDB-lite"/>
    </source>
</evidence>
<dbReference type="PANTHER" id="PTHR11852">
    <property type="entry name" value="PLATELET-ACTIVATING FACTOR ACETYLHYDROLASE"/>
    <property type="match status" value="1"/>
</dbReference>
<dbReference type="OMA" id="NTFGRHA"/>
<evidence type="ECO:0000259" key="2">
    <source>
        <dbReference type="Pfam" id="PF25817"/>
    </source>
</evidence>
<keyword evidence="4" id="KW-1185">Reference proteome</keyword>